<evidence type="ECO:0000313" key="1">
    <source>
        <dbReference type="EnsemblPlants" id="AET4Gv20481200.5"/>
    </source>
</evidence>
<dbReference type="EnsemblPlants" id="AET4Gv20481200.5">
    <property type="protein sequence ID" value="AET4Gv20481200.5"/>
    <property type="gene ID" value="AET4Gv20481200"/>
</dbReference>
<sequence length="167" mass="18793">SWSTEQFQNTPCCTESFSNCTLDLNFYSRVESQEHKLCYSSTNTRSTSISLKQNCTNRALLTFLSCLLLLLQALTEYSKHHSQQAKFQMQILLECFTFHSGGLGFARSFFAEPMWCTNEVGGMVKGQGQPGGDQEFARCFFAEQVMRYVLRSGIDGEGIRGCTGEVE</sequence>
<organism evidence="1 2">
    <name type="scientific">Aegilops tauschii subsp. strangulata</name>
    <name type="common">Goatgrass</name>
    <dbReference type="NCBI Taxonomy" id="200361"/>
    <lineage>
        <taxon>Eukaryota</taxon>
        <taxon>Viridiplantae</taxon>
        <taxon>Streptophyta</taxon>
        <taxon>Embryophyta</taxon>
        <taxon>Tracheophyta</taxon>
        <taxon>Spermatophyta</taxon>
        <taxon>Magnoliopsida</taxon>
        <taxon>Liliopsida</taxon>
        <taxon>Poales</taxon>
        <taxon>Poaceae</taxon>
        <taxon>BOP clade</taxon>
        <taxon>Pooideae</taxon>
        <taxon>Triticodae</taxon>
        <taxon>Triticeae</taxon>
        <taxon>Triticinae</taxon>
        <taxon>Aegilops</taxon>
    </lineage>
</organism>
<reference evidence="2" key="2">
    <citation type="journal article" date="2017" name="Nat. Plants">
        <title>The Aegilops tauschii genome reveals multiple impacts of transposons.</title>
        <authorList>
            <person name="Zhao G."/>
            <person name="Zou C."/>
            <person name="Li K."/>
            <person name="Wang K."/>
            <person name="Li T."/>
            <person name="Gao L."/>
            <person name="Zhang X."/>
            <person name="Wang H."/>
            <person name="Yang Z."/>
            <person name="Liu X."/>
            <person name="Jiang W."/>
            <person name="Mao L."/>
            <person name="Kong X."/>
            <person name="Jiao Y."/>
            <person name="Jia J."/>
        </authorList>
    </citation>
    <scope>NUCLEOTIDE SEQUENCE [LARGE SCALE GENOMIC DNA]</scope>
    <source>
        <strain evidence="2">cv. AL8/78</strain>
    </source>
</reference>
<reference evidence="1" key="3">
    <citation type="journal article" date="2017" name="Nature">
        <title>Genome sequence of the progenitor of the wheat D genome Aegilops tauschii.</title>
        <authorList>
            <person name="Luo M.C."/>
            <person name="Gu Y.Q."/>
            <person name="Puiu D."/>
            <person name="Wang H."/>
            <person name="Twardziok S.O."/>
            <person name="Deal K.R."/>
            <person name="Huo N."/>
            <person name="Zhu T."/>
            <person name="Wang L."/>
            <person name="Wang Y."/>
            <person name="McGuire P.E."/>
            <person name="Liu S."/>
            <person name="Long H."/>
            <person name="Ramasamy R.K."/>
            <person name="Rodriguez J.C."/>
            <person name="Van S.L."/>
            <person name="Yuan L."/>
            <person name="Wang Z."/>
            <person name="Xia Z."/>
            <person name="Xiao L."/>
            <person name="Anderson O.D."/>
            <person name="Ouyang S."/>
            <person name="Liang Y."/>
            <person name="Zimin A.V."/>
            <person name="Pertea G."/>
            <person name="Qi P."/>
            <person name="Bennetzen J.L."/>
            <person name="Dai X."/>
            <person name="Dawson M.W."/>
            <person name="Muller H.G."/>
            <person name="Kugler K."/>
            <person name="Rivarola-Duarte L."/>
            <person name="Spannagl M."/>
            <person name="Mayer K.F.X."/>
            <person name="Lu F.H."/>
            <person name="Bevan M.W."/>
            <person name="Leroy P."/>
            <person name="Li P."/>
            <person name="You F.M."/>
            <person name="Sun Q."/>
            <person name="Liu Z."/>
            <person name="Lyons E."/>
            <person name="Wicker T."/>
            <person name="Salzberg S.L."/>
            <person name="Devos K.M."/>
            <person name="Dvorak J."/>
        </authorList>
    </citation>
    <scope>NUCLEOTIDE SEQUENCE [LARGE SCALE GENOMIC DNA]</scope>
    <source>
        <strain evidence="1">cv. AL8/78</strain>
    </source>
</reference>
<reference evidence="1" key="5">
    <citation type="journal article" date="2021" name="G3 (Bethesda)">
        <title>Aegilops tauschii genome assembly Aet v5.0 features greater sequence contiguity and improved annotation.</title>
        <authorList>
            <person name="Wang L."/>
            <person name="Zhu T."/>
            <person name="Rodriguez J.C."/>
            <person name="Deal K.R."/>
            <person name="Dubcovsky J."/>
            <person name="McGuire P.E."/>
            <person name="Lux T."/>
            <person name="Spannagl M."/>
            <person name="Mayer K.F.X."/>
            <person name="Baldrich P."/>
            <person name="Meyers B.C."/>
            <person name="Huo N."/>
            <person name="Gu Y.Q."/>
            <person name="Zhou H."/>
            <person name="Devos K.M."/>
            <person name="Bennetzen J.L."/>
            <person name="Unver T."/>
            <person name="Budak H."/>
            <person name="Gulick P.J."/>
            <person name="Galiba G."/>
            <person name="Kalapos B."/>
            <person name="Nelson D.R."/>
            <person name="Li P."/>
            <person name="You F.M."/>
            <person name="Luo M.C."/>
            <person name="Dvorak J."/>
        </authorList>
    </citation>
    <scope>NUCLEOTIDE SEQUENCE [LARGE SCALE GENOMIC DNA]</scope>
    <source>
        <strain evidence="1">cv. AL8/78</strain>
    </source>
</reference>
<dbReference type="Proteomes" id="UP000015105">
    <property type="component" value="Chromosome 4D"/>
</dbReference>
<dbReference type="AlphaFoldDB" id="A0A453I868"/>
<reference evidence="1" key="4">
    <citation type="submission" date="2019-03" db="UniProtKB">
        <authorList>
            <consortium name="EnsemblPlants"/>
        </authorList>
    </citation>
    <scope>IDENTIFICATION</scope>
</reference>
<proteinExistence type="predicted"/>
<dbReference type="Gramene" id="AET4Gv20481200.5">
    <property type="protein sequence ID" value="AET4Gv20481200.5"/>
    <property type="gene ID" value="AET4Gv20481200"/>
</dbReference>
<accession>A0A453I868</accession>
<protein>
    <submittedName>
        <fullName evidence="1">Uncharacterized protein</fullName>
    </submittedName>
</protein>
<keyword evidence="2" id="KW-1185">Reference proteome</keyword>
<reference evidence="2" key="1">
    <citation type="journal article" date="2014" name="Science">
        <title>Ancient hybridizations among the ancestral genomes of bread wheat.</title>
        <authorList>
            <consortium name="International Wheat Genome Sequencing Consortium,"/>
            <person name="Marcussen T."/>
            <person name="Sandve S.R."/>
            <person name="Heier L."/>
            <person name="Spannagl M."/>
            <person name="Pfeifer M."/>
            <person name="Jakobsen K.S."/>
            <person name="Wulff B.B."/>
            <person name="Steuernagel B."/>
            <person name="Mayer K.F."/>
            <person name="Olsen O.A."/>
        </authorList>
    </citation>
    <scope>NUCLEOTIDE SEQUENCE [LARGE SCALE GENOMIC DNA]</scope>
    <source>
        <strain evidence="2">cv. AL8/78</strain>
    </source>
</reference>
<evidence type="ECO:0000313" key="2">
    <source>
        <dbReference type="Proteomes" id="UP000015105"/>
    </source>
</evidence>
<name>A0A453I868_AEGTS</name>